<evidence type="ECO:0000256" key="1">
    <source>
        <dbReference type="SAM" id="Phobius"/>
    </source>
</evidence>
<reference evidence="2" key="1">
    <citation type="submission" date="2021-02" db="EMBL/GenBank/DDBJ databases">
        <authorList>
            <person name="Dougan E. K."/>
            <person name="Rhodes N."/>
            <person name="Thang M."/>
            <person name="Chan C."/>
        </authorList>
    </citation>
    <scope>NUCLEOTIDE SEQUENCE</scope>
</reference>
<protein>
    <submittedName>
        <fullName evidence="2">Uncharacterized protein</fullName>
    </submittedName>
</protein>
<keyword evidence="1" id="KW-1133">Transmembrane helix</keyword>
<dbReference type="Proteomes" id="UP000654075">
    <property type="component" value="Unassembled WGS sequence"/>
</dbReference>
<sequence length="213" mass="23736">MAKALPILGNCTAGSILLLGDGISTCITGATRLLARSIDSLCGSGENTVWCRKVWHEQRFKTEPVYVDTPEGMLIGELDVDATLKKSKFPLPPDVILAKAKAVLGCEFGTKEGSDASCLADDFQFVAPIVGPLTKDEFLKAFGSFKVTVFSFILFYLFLRFFIVFFFFLFLSSTNNSNNNKMGLHKQSFCQSSDCVHTRQQTRNNHLFQQQHR</sequence>
<dbReference type="AlphaFoldDB" id="A0A813FY44"/>
<gene>
    <name evidence="2" type="ORF">PGLA1383_LOCUS36197</name>
</gene>
<comment type="caution">
    <text evidence="2">The sequence shown here is derived from an EMBL/GenBank/DDBJ whole genome shotgun (WGS) entry which is preliminary data.</text>
</comment>
<accession>A0A813FY44</accession>
<keyword evidence="1" id="KW-0812">Transmembrane</keyword>
<keyword evidence="3" id="KW-1185">Reference proteome</keyword>
<dbReference type="EMBL" id="CAJNNV010026594">
    <property type="protein sequence ID" value="CAE8618584.1"/>
    <property type="molecule type" value="Genomic_DNA"/>
</dbReference>
<name>A0A813FY44_POLGL</name>
<evidence type="ECO:0000313" key="2">
    <source>
        <dbReference type="EMBL" id="CAE8618584.1"/>
    </source>
</evidence>
<dbReference type="OrthoDB" id="199820at2759"/>
<evidence type="ECO:0000313" key="3">
    <source>
        <dbReference type="Proteomes" id="UP000654075"/>
    </source>
</evidence>
<keyword evidence="1" id="KW-0472">Membrane</keyword>
<organism evidence="2 3">
    <name type="scientific">Polarella glacialis</name>
    <name type="common">Dinoflagellate</name>
    <dbReference type="NCBI Taxonomy" id="89957"/>
    <lineage>
        <taxon>Eukaryota</taxon>
        <taxon>Sar</taxon>
        <taxon>Alveolata</taxon>
        <taxon>Dinophyceae</taxon>
        <taxon>Suessiales</taxon>
        <taxon>Suessiaceae</taxon>
        <taxon>Polarella</taxon>
    </lineage>
</organism>
<feature type="transmembrane region" description="Helical" evidence="1">
    <location>
        <begin position="149"/>
        <end position="171"/>
    </location>
</feature>
<proteinExistence type="predicted"/>